<keyword evidence="1" id="KW-0408">Iron</keyword>
<evidence type="ECO:0000256" key="1">
    <source>
        <dbReference type="RuleBase" id="RU003682"/>
    </source>
</evidence>
<dbReference type="PANTHER" id="PTHR33099:SF7">
    <property type="entry name" value="MYND-TYPE DOMAIN-CONTAINING PROTEIN"/>
    <property type="match status" value="1"/>
</dbReference>
<dbReference type="AlphaFoldDB" id="A0AAE0K5J7"/>
<keyword evidence="1" id="KW-0479">Metal-binding</keyword>
<feature type="domain" description="Fe2OG dioxygenase" evidence="3">
    <location>
        <begin position="102"/>
        <end position="201"/>
    </location>
</feature>
<evidence type="ECO:0000313" key="4">
    <source>
        <dbReference type="EMBL" id="KAK3370022.1"/>
    </source>
</evidence>
<name>A0AAE0K5J7_9PEZI</name>
<dbReference type="InterPro" id="IPR044862">
    <property type="entry name" value="Pro_4_hyd_alph_FE2OG_OXY"/>
</dbReference>
<reference evidence="4" key="1">
    <citation type="journal article" date="2023" name="Mol. Phylogenet. Evol.">
        <title>Genome-scale phylogeny and comparative genomics of the fungal order Sordariales.</title>
        <authorList>
            <person name="Hensen N."/>
            <person name="Bonometti L."/>
            <person name="Westerberg I."/>
            <person name="Brannstrom I.O."/>
            <person name="Guillou S."/>
            <person name="Cros-Aarteil S."/>
            <person name="Calhoun S."/>
            <person name="Haridas S."/>
            <person name="Kuo A."/>
            <person name="Mondo S."/>
            <person name="Pangilinan J."/>
            <person name="Riley R."/>
            <person name="LaButti K."/>
            <person name="Andreopoulos B."/>
            <person name="Lipzen A."/>
            <person name="Chen C."/>
            <person name="Yan M."/>
            <person name="Daum C."/>
            <person name="Ng V."/>
            <person name="Clum A."/>
            <person name="Steindorff A."/>
            <person name="Ohm R.A."/>
            <person name="Martin F."/>
            <person name="Silar P."/>
            <person name="Natvig D.O."/>
            <person name="Lalanne C."/>
            <person name="Gautier V."/>
            <person name="Ament-Velasquez S.L."/>
            <person name="Kruys A."/>
            <person name="Hutchinson M.I."/>
            <person name="Powell A.J."/>
            <person name="Barry K."/>
            <person name="Miller A.N."/>
            <person name="Grigoriev I.V."/>
            <person name="Debuchy R."/>
            <person name="Gladieux P."/>
            <person name="Hiltunen Thoren M."/>
            <person name="Johannesson H."/>
        </authorList>
    </citation>
    <scope>NUCLEOTIDE SEQUENCE</scope>
    <source>
        <strain evidence="4">CBS 232.78</strain>
    </source>
</reference>
<feature type="compositionally biased region" description="Acidic residues" evidence="2">
    <location>
        <begin position="303"/>
        <end position="321"/>
    </location>
</feature>
<keyword evidence="1" id="KW-0560">Oxidoreductase</keyword>
<comment type="caution">
    <text evidence="4">The sequence shown here is derived from an EMBL/GenBank/DDBJ whole genome shotgun (WGS) entry which is preliminary data.</text>
</comment>
<evidence type="ECO:0000313" key="5">
    <source>
        <dbReference type="Proteomes" id="UP001285441"/>
    </source>
</evidence>
<accession>A0AAE0K5J7</accession>
<comment type="similarity">
    <text evidence="1">Belongs to the iron/ascorbate-dependent oxidoreductase family.</text>
</comment>
<sequence>MVNQDPVVVRWDSGKPEANQTLRANLPVADEQASQDAFAQLLAACQPATFGKGGEKVLEESYRKAGKMDASQFSTNFNPYEHGIIDTLAQALVRGEYYPGIRAELYNLNIYSGPSGKFKPHVDTPLSKDQMGSLVVCLPYAYMGGRLAVRHAGREVFFNWATETPTTIEWAAFFSDCEHEVYEVTSGHRLMLTYNLYWANPGPTNMADDLDAINPSSIYFFDALHDLINCPQFLPTGGRLGFTCTHAYPHATNSSARNENIHRTLKGVDMLVYQALKRLTNSVQVTSVLDDEEYQYQQHIWESDDDEEGDDGTNDGEEDEDIATCQTTVYVQKSLATARPVLHHEDLRHYERYPDPAAFTNFQRQKVMWLNWAPDHTYPRELAAAFIAYGNEPTLKAYYSTLGNHCRTQARVGMSDTNSGCVQTFRAH</sequence>
<dbReference type="Pfam" id="PF13640">
    <property type="entry name" value="2OG-FeII_Oxy_3"/>
    <property type="match status" value="1"/>
</dbReference>
<proteinExistence type="inferred from homology"/>
<dbReference type="InterPro" id="IPR005123">
    <property type="entry name" value="Oxoglu/Fe-dep_dioxygenase_dom"/>
</dbReference>
<dbReference type="PROSITE" id="PS51471">
    <property type="entry name" value="FE2OG_OXY"/>
    <property type="match status" value="1"/>
</dbReference>
<dbReference type="GO" id="GO:0016491">
    <property type="term" value="F:oxidoreductase activity"/>
    <property type="evidence" value="ECO:0007669"/>
    <property type="project" value="UniProtKB-KW"/>
</dbReference>
<feature type="region of interest" description="Disordered" evidence="2">
    <location>
        <begin position="300"/>
        <end position="321"/>
    </location>
</feature>
<dbReference type="Gene3D" id="2.60.120.620">
    <property type="entry name" value="q2cbj1_9rhob like domain"/>
    <property type="match status" value="1"/>
</dbReference>
<dbReference type="EMBL" id="JAULSW010000009">
    <property type="protein sequence ID" value="KAK3370022.1"/>
    <property type="molecule type" value="Genomic_DNA"/>
</dbReference>
<dbReference type="PANTHER" id="PTHR33099">
    <property type="entry name" value="FE2OG DIOXYGENASE DOMAIN-CONTAINING PROTEIN"/>
    <property type="match status" value="1"/>
</dbReference>
<keyword evidence="5" id="KW-1185">Reference proteome</keyword>
<gene>
    <name evidence="4" type="ORF">B0H63DRAFT_421762</name>
</gene>
<protein>
    <recommendedName>
        <fullName evidence="3">Fe2OG dioxygenase domain-containing protein</fullName>
    </recommendedName>
</protein>
<evidence type="ECO:0000256" key="2">
    <source>
        <dbReference type="SAM" id="MobiDB-lite"/>
    </source>
</evidence>
<evidence type="ECO:0000259" key="3">
    <source>
        <dbReference type="PROSITE" id="PS51471"/>
    </source>
</evidence>
<reference evidence="4" key="2">
    <citation type="submission" date="2023-06" db="EMBL/GenBank/DDBJ databases">
        <authorList>
            <consortium name="Lawrence Berkeley National Laboratory"/>
            <person name="Haridas S."/>
            <person name="Hensen N."/>
            <person name="Bonometti L."/>
            <person name="Westerberg I."/>
            <person name="Brannstrom I.O."/>
            <person name="Guillou S."/>
            <person name="Cros-Aarteil S."/>
            <person name="Calhoun S."/>
            <person name="Kuo A."/>
            <person name="Mondo S."/>
            <person name="Pangilinan J."/>
            <person name="Riley R."/>
            <person name="LaButti K."/>
            <person name="Andreopoulos B."/>
            <person name="Lipzen A."/>
            <person name="Chen C."/>
            <person name="Yanf M."/>
            <person name="Daum C."/>
            <person name="Ng V."/>
            <person name="Clum A."/>
            <person name="Steindorff A."/>
            <person name="Ohm R."/>
            <person name="Martin F."/>
            <person name="Silar P."/>
            <person name="Natvig D."/>
            <person name="Lalanne C."/>
            <person name="Gautier V."/>
            <person name="Ament-velasquez S.L."/>
            <person name="Kruys A."/>
            <person name="Hutchinson M.I."/>
            <person name="Powell A.J."/>
            <person name="Barry K."/>
            <person name="Miller A.N."/>
            <person name="Grigoriev I.V."/>
            <person name="Debuchy R."/>
            <person name="Gladieux P."/>
            <person name="Thoren M.H."/>
            <person name="Johannesson H."/>
        </authorList>
    </citation>
    <scope>NUCLEOTIDE SEQUENCE</scope>
    <source>
        <strain evidence="4">CBS 232.78</strain>
    </source>
</reference>
<dbReference type="GO" id="GO:0046872">
    <property type="term" value="F:metal ion binding"/>
    <property type="evidence" value="ECO:0007669"/>
    <property type="project" value="UniProtKB-KW"/>
</dbReference>
<organism evidence="4 5">
    <name type="scientific">Podospora didyma</name>
    <dbReference type="NCBI Taxonomy" id="330526"/>
    <lineage>
        <taxon>Eukaryota</taxon>
        <taxon>Fungi</taxon>
        <taxon>Dikarya</taxon>
        <taxon>Ascomycota</taxon>
        <taxon>Pezizomycotina</taxon>
        <taxon>Sordariomycetes</taxon>
        <taxon>Sordariomycetidae</taxon>
        <taxon>Sordariales</taxon>
        <taxon>Podosporaceae</taxon>
        <taxon>Podospora</taxon>
    </lineage>
</organism>
<dbReference type="Proteomes" id="UP001285441">
    <property type="component" value="Unassembled WGS sequence"/>
</dbReference>